<feature type="region of interest" description="Disordered" evidence="1">
    <location>
        <begin position="372"/>
        <end position="468"/>
    </location>
</feature>
<keyword evidence="3" id="KW-1185">Reference proteome</keyword>
<feature type="signal peptide" evidence="2">
    <location>
        <begin position="1"/>
        <end position="15"/>
    </location>
</feature>
<feature type="compositionally biased region" description="Basic residues" evidence="1">
    <location>
        <begin position="418"/>
        <end position="453"/>
    </location>
</feature>
<dbReference type="WBParaSite" id="PDA_v2.g10789.t1">
    <property type="protein sequence ID" value="PDA_v2.g10789.t1"/>
    <property type="gene ID" value="PDA_v2.g10789"/>
</dbReference>
<sequence length="468" mass="48410">MFFAILLALIAIGAGYYIHKQFSPAAATPEVSIPDGSKREKLTASKRDVPGVVSNRSVTDTAVTEPSLRSAIGGTQTQIGEKSKTEQPQRDESSRDVKTARSPSVTEIPSHVSVADAASTVDADNKGILVKDSEGGLGADPLSKQPTSKTPIALETEPSLRSAVGGTETQIGEKSNIEPQRDESSRDVKTARTPTSAENPSHAAAPTADANNNGILVKDSEGGVGANPVSKPPTSKTPIPIAVFEIGNLPDSTARNSPNPVALNQEVKPDPASTNALSEKTATETNLQSATGGTETQKGAGEKSNIEPQRDESSRDVETARSPSVAEIPSAAPTADINNNGILTKDSEGGLGADPVPKSPVVPIKVFEIGNLPDSAAGNASPSPSPSDSAASNSPNPGPSNQEVKPDLATAVDLSEKKKAKKSGKKSKKAKKSSKKEKKDKKDKKAKKSKKEKKSKEIKSADGGGASD</sequence>
<feature type="compositionally biased region" description="Polar residues" evidence="1">
    <location>
        <begin position="250"/>
        <end position="259"/>
    </location>
</feature>
<evidence type="ECO:0000313" key="4">
    <source>
        <dbReference type="WBParaSite" id="PDA_v2.g10789.t1"/>
    </source>
</evidence>
<dbReference type="Proteomes" id="UP000887578">
    <property type="component" value="Unplaced"/>
</dbReference>
<protein>
    <submittedName>
        <fullName evidence="4">Uncharacterized protein</fullName>
    </submittedName>
</protein>
<feature type="compositionally biased region" description="Polar residues" evidence="1">
    <location>
        <begin position="54"/>
        <end position="64"/>
    </location>
</feature>
<feature type="compositionally biased region" description="Basic and acidic residues" evidence="1">
    <location>
        <begin position="175"/>
        <end position="190"/>
    </location>
</feature>
<reference evidence="4" key="1">
    <citation type="submission" date="2022-11" db="UniProtKB">
        <authorList>
            <consortium name="WormBaseParasite"/>
        </authorList>
    </citation>
    <scope>IDENTIFICATION</scope>
</reference>
<evidence type="ECO:0000313" key="3">
    <source>
        <dbReference type="Proteomes" id="UP000887578"/>
    </source>
</evidence>
<feature type="region of interest" description="Disordered" evidence="1">
    <location>
        <begin position="27"/>
        <end position="119"/>
    </location>
</feature>
<accession>A0A914P6N2</accession>
<proteinExistence type="predicted"/>
<feature type="compositionally biased region" description="Basic and acidic residues" evidence="1">
    <location>
        <begin position="81"/>
        <end position="99"/>
    </location>
</feature>
<feature type="compositionally biased region" description="Polar residues" evidence="1">
    <location>
        <begin position="272"/>
        <end position="297"/>
    </location>
</feature>
<keyword evidence="2" id="KW-0732">Signal</keyword>
<evidence type="ECO:0000256" key="1">
    <source>
        <dbReference type="SAM" id="MobiDB-lite"/>
    </source>
</evidence>
<feature type="compositionally biased region" description="Low complexity" evidence="1">
    <location>
        <begin position="110"/>
        <end position="119"/>
    </location>
</feature>
<organism evidence="3 4">
    <name type="scientific">Panagrolaimus davidi</name>
    <dbReference type="NCBI Taxonomy" id="227884"/>
    <lineage>
        <taxon>Eukaryota</taxon>
        <taxon>Metazoa</taxon>
        <taxon>Ecdysozoa</taxon>
        <taxon>Nematoda</taxon>
        <taxon>Chromadorea</taxon>
        <taxon>Rhabditida</taxon>
        <taxon>Tylenchina</taxon>
        <taxon>Panagrolaimomorpha</taxon>
        <taxon>Panagrolaimoidea</taxon>
        <taxon>Panagrolaimidae</taxon>
        <taxon>Panagrolaimus</taxon>
    </lineage>
</organism>
<dbReference type="AlphaFoldDB" id="A0A914P6N2"/>
<feature type="chain" id="PRO_5037977489" evidence="2">
    <location>
        <begin position="16"/>
        <end position="468"/>
    </location>
</feature>
<feature type="compositionally biased region" description="Low complexity" evidence="1">
    <location>
        <begin position="373"/>
        <end position="401"/>
    </location>
</feature>
<name>A0A914P6N2_9BILA</name>
<feature type="compositionally biased region" description="Basic and acidic residues" evidence="1">
    <location>
        <begin position="300"/>
        <end position="319"/>
    </location>
</feature>
<evidence type="ECO:0000256" key="2">
    <source>
        <dbReference type="SAM" id="SignalP"/>
    </source>
</evidence>
<feature type="region of interest" description="Disordered" evidence="1">
    <location>
        <begin position="132"/>
        <end position="359"/>
    </location>
</feature>
<feature type="compositionally biased region" description="Basic and acidic residues" evidence="1">
    <location>
        <begin position="36"/>
        <end position="49"/>
    </location>
</feature>